<dbReference type="Proteomes" id="UP001153712">
    <property type="component" value="Chromosome 1"/>
</dbReference>
<dbReference type="AlphaFoldDB" id="A0A9N9XIR4"/>
<dbReference type="EMBL" id="OU900094">
    <property type="protein sequence ID" value="CAG9853882.1"/>
    <property type="molecule type" value="Genomic_DNA"/>
</dbReference>
<gene>
    <name evidence="2" type="ORF">PHYEVI_LOCUS349</name>
</gene>
<sequence>MDYHLKCELCGEKVQVDSKSTSPLGAHLLVRHPDVDLTYFSSFEDLTVRRNHVCVNKFKDFVEANNKTTLRKNVISTTIESWEISTCKFLCPKCGIKDRPEIRVRTTNIVDAPFNRLLLLACWPLCFWPMSNTANSEKRLFCRSCGNDLGNFDRLKCTCKCIS</sequence>
<evidence type="ECO:0000313" key="3">
    <source>
        <dbReference type="Proteomes" id="UP001153712"/>
    </source>
</evidence>
<feature type="domain" description="LITAF" evidence="1">
    <location>
        <begin position="88"/>
        <end position="151"/>
    </location>
</feature>
<evidence type="ECO:0000259" key="1">
    <source>
        <dbReference type="Pfam" id="PF10601"/>
    </source>
</evidence>
<dbReference type="OrthoDB" id="7765058at2759"/>
<protein>
    <recommendedName>
        <fullName evidence="1">LITAF domain-containing protein</fullName>
    </recommendedName>
</protein>
<dbReference type="InterPro" id="IPR006629">
    <property type="entry name" value="LITAF"/>
</dbReference>
<reference evidence="2" key="1">
    <citation type="submission" date="2022-01" db="EMBL/GenBank/DDBJ databases">
        <authorList>
            <person name="King R."/>
        </authorList>
    </citation>
    <scope>NUCLEOTIDE SEQUENCE</scope>
</reference>
<proteinExistence type="predicted"/>
<organism evidence="2 3">
    <name type="scientific">Phyllotreta striolata</name>
    <name type="common">Striped flea beetle</name>
    <name type="synonym">Crioceris striolata</name>
    <dbReference type="NCBI Taxonomy" id="444603"/>
    <lineage>
        <taxon>Eukaryota</taxon>
        <taxon>Metazoa</taxon>
        <taxon>Ecdysozoa</taxon>
        <taxon>Arthropoda</taxon>
        <taxon>Hexapoda</taxon>
        <taxon>Insecta</taxon>
        <taxon>Pterygota</taxon>
        <taxon>Neoptera</taxon>
        <taxon>Endopterygota</taxon>
        <taxon>Coleoptera</taxon>
        <taxon>Polyphaga</taxon>
        <taxon>Cucujiformia</taxon>
        <taxon>Chrysomeloidea</taxon>
        <taxon>Chrysomelidae</taxon>
        <taxon>Galerucinae</taxon>
        <taxon>Alticini</taxon>
        <taxon>Phyllotreta</taxon>
    </lineage>
</organism>
<accession>A0A9N9XIR4</accession>
<dbReference type="Pfam" id="PF10601">
    <property type="entry name" value="zf-LITAF-like"/>
    <property type="match status" value="1"/>
</dbReference>
<keyword evidence="3" id="KW-1185">Reference proteome</keyword>
<name>A0A9N9XIR4_PHYSR</name>
<evidence type="ECO:0000313" key="2">
    <source>
        <dbReference type="EMBL" id="CAG9853882.1"/>
    </source>
</evidence>